<feature type="transmembrane region" description="Helical" evidence="6">
    <location>
        <begin position="463"/>
        <end position="482"/>
    </location>
</feature>
<feature type="transmembrane region" description="Helical" evidence="6">
    <location>
        <begin position="141"/>
        <end position="166"/>
    </location>
</feature>
<feature type="transmembrane region" description="Helical" evidence="6">
    <location>
        <begin position="376"/>
        <end position="394"/>
    </location>
</feature>
<feature type="transmembrane region" description="Helical" evidence="6">
    <location>
        <begin position="305"/>
        <end position="326"/>
    </location>
</feature>
<dbReference type="AlphaFoldDB" id="A0A4P9Y317"/>
<feature type="transmembrane region" description="Helical" evidence="6">
    <location>
        <begin position="53"/>
        <end position="72"/>
    </location>
</feature>
<keyword evidence="2" id="KW-0813">Transport</keyword>
<evidence type="ECO:0000256" key="2">
    <source>
        <dbReference type="ARBA" id="ARBA00022448"/>
    </source>
</evidence>
<dbReference type="Pfam" id="PF07690">
    <property type="entry name" value="MFS_1"/>
    <property type="match status" value="1"/>
</dbReference>
<dbReference type="InterPro" id="IPR036259">
    <property type="entry name" value="MFS_trans_sf"/>
</dbReference>
<feature type="transmembrane region" description="Helical" evidence="6">
    <location>
        <begin position="84"/>
        <end position="104"/>
    </location>
</feature>
<evidence type="ECO:0000259" key="7">
    <source>
        <dbReference type="PROSITE" id="PS50850"/>
    </source>
</evidence>
<dbReference type="Proteomes" id="UP000267251">
    <property type="component" value="Unassembled WGS sequence"/>
</dbReference>
<name>A0A4P9Y317_9FUNG</name>
<evidence type="ECO:0000256" key="1">
    <source>
        <dbReference type="ARBA" id="ARBA00004141"/>
    </source>
</evidence>
<organism evidence="8 9">
    <name type="scientific">Piptocephalis cylindrospora</name>
    <dbReference type="NCBI Taxonomy" id="1907219"/>
    <lineage>
        <taxon>Eukaryota</taxon>
        <taxon>Fungi</taxon>
        <taxon>Fungi incertae sedis</taxon>
        <taxon>Zoopagomycota</taxon>
        <taxon>Zoopagomycotina</taxon>
        <taxon>Zoopagomycetes</taxon>
        <taxon>Zoopagales</taxon>
        <taxon>Piptocephalidaceae</taxon>
        <taxon>Piptocephalis</taxon>
    </lineage>
</organism>
<feature type="transmembrane region" description="Helical" evidence="6">
    <location>
        <begin position="110"/>
        <end position="129"/>
    </location>
</feature>
<dbReference type="EMBL" id="KZ988052">
    <property type="protein sequence ID" value="RKP13316.1"/>
    <property type="molecule type" value="Genomic_DNA"/>
</dbReference>
<keyword evidence="5 6" id="KW-0472">Membrane</keyword>
<evidence type="ECO:0000256" key="3">
    <source>
        <dbReference type="ARBA" id="ARBA00022692"/>
    </source>
</evidence>
<evidence type="ECO:0000313" key="8">
    <source>
        <dbReference type="EMBL" id="RKP13316.1"/>
    </source>
</evidence>
<evidence type="ECO:0000256" key="4">
    <source>
        <dbReference type="ARBA" id="ARBA00022989"/>
    </source>
</evidence>
<keyword evidence="4 6" id="KW-1133">Transmembrane helix</keyword>
<evidence type="ECO:0000313" key="9">
    <source>
        <dbReference type="Proteomes" id="UP000267251"/>
    </source>
</evidence>
<dbReference type="PROSITE" id="PS50850">
    <property type="entry name" value="MFS"/>
    <property type="match status" value="1"/>
</dbReference>
<dbReference type="PANTHER" id="PTHR23511">
    <property type="entry name" value="SYNAPTIC VESICLE GLYCOPROTEIN 2"/>
    <property type="match status" value="1"/>
</dbReference>
<evidence type="ECO:0000256" key="6">
    <source>
        <dbReference type="SAM" id="Phobius"/>
    </source>
</evidence>
<protein>
    <submittedName>
        <fullName evidence="8">Major facilitator superfamily domain-containing protein</fullName>
    </submittedName>
</protein>
<evidence type="ECO:0000256" key="5">
    <source>
        <dbReference type="ARBA" id="ARBA00023136"/>
    </source>
</evidence>
<feature type="transmembrane region" description="Helical" evidence="6">
    <location>
        <begin position="12"/>
        <end position="33"/>
    </location>
</feature>
<accession>A0A4P9Y317</accession>
<sequence>MQQAMEAIGVGRFHYTLLFLCGMSWACLNIWLQGISILSPRIQDAFGVSDVEMGFISSINFTGMLCGALFWGLFADRYGRRTPYLLCTALASASGLALALAPSYVTLCILLLPLGFSISAFTIIDGAYLAEFLPRSRRAMVILMGVFYSVGGIITYVSAFIILPILSCPKAPGGAGSLTAAPPCTTEQKNGWRLVMLVAATVQSLLFLGRLLLCQVKESPVLLVAQGDYHHAAKVLVRMSRSSGHVIPPAEVQAFVQAWMNPDPMEDQDAWEKGCLGEGRVRVKKSAQTSFRDLFTSPALASTTILVHLYSFCLAFGYYMFLFYLPVYLERRDALTAEESSTATEYIHMLISAIIAFPGTFVVRYLVDTPLGRKGTFALSFLITGLSFFLFPMASSHVTVLASMCTSNFFSTMLYAIAGSYITEAFPADTRATVGGTTCVIQRVASILAPTVAGVLITHGAAFPFILAAGFMLAGAMLTLVLPPIQEYDQGWPDRLSQKG</sequence>
<feature type="transmembrane region" description="Helical" evidence="6">
    <location>
        <begin position="346"/>
        <end position="367"/>
    </location>
</feature>
<gene>
    <name evidence="8" type="ORF">BJ684DRAFT_10229</name>
</gene>
<keyword evidence="9" id="KW-1185">Reference proteome</keyword>
<feature type="domain" description="Major facilitator superfamily (MFS) profile" evidence="7">
    <location>
        <begin position="10"/>
        <end position="487"/>
    </location>
</feature>
<dbReference type="InterPro" id="IPR020846">
    <property type="entry name" value="MFS_dom"/>
</dbReference>
<dbReference type="OrthoDB" id="3936150at2759"/>
<dbReference type="SUPFAM" id="SSF103473">
    <property type="entry name" value="MFS general substrate transporter"/>
    <property type="match status" value="1"/>
</dbReference>
<reference evidence="9" key="1">
    <citation type="journal article" date="2018" name="Nat. Microbiol.">
        <title>Leveraging single-cell genomics to expand the fungal tree of life.</title>
        <authorList>
            <person name="Ahrendt S.R."/>
            <person name="Quandt C.A."/>
            <person name="Ciobanu D."/>
            <person name="Clum A."/>
            <person name="Salamov A."/>
            <person name="Andreopoulos B."/>
            <person name="Cheng J.F."/>
            <person name="Woyke T."/>
            <person name="Pelin A."/>
            <person name="Henrissat B."/>
            <person name="Reynolds N.K."/>
            <person name="Benny G.L."/>
            <person name="Smith M.E."/>
            <person name="James T.Y."/>
            <person name="Grigoriev I.V."/>
        </authorList>
    </citation>
    <scope>NUCLEOTIDE SEQUENCE [LARGE SCALE GENOMIC DNA]</scope>
</reference>
<dbReference type="PANTHER" id="PTHR23511:SF5">
    <property type="entry name" value="MAJOR FACILITATOR-TYPE TRANSPORTER HXNZ-RELATED"/>
    <property type="match status" value="1"/>
</dbReference>
<dbReference type="GO" id="GO:0022857">
    <property type="term" value="F:transmembrane transporter activity"/>
    <property type="evidence" value="ECO:0007669"/>
    <property type="project" value="InterPro"/>
</dbReference>
<dbReference type="GO" id="GO:0016020">
    <property type="term" value="C:membrane"/>
    <property type="evidence" value="ECO:0007669"/>
    <property type="project" value="UniProtKB-SubCell"/>
</dbReference>
<feature type="transmembrane region" description="Helical" evidence="6">
    <location>
        <begin position="192"/>
        <end position="213"/>
    </location>
</feature>
<dbReference type="Gene3D" id="1.20.1250.20">
    <property type="entry name" value="MFS general substrate transporter like domains"/>
    <property type="match status" value="1"/>
</dbReference>
<keyword evidence="3 6" id="KW-0812">Transmembrane</keyword>
<proteinExistence type="predicted"/>
<comment type="subcellular location">
    <subcellularLocation>
        <location evidence="1">Membrane</location>
        <topology evidence="1">Multi-pass membrane protein</topology>
    </subcellularLocation>
</comment>
<dbReference type="InterPro" id="IPR011701">
    <property type="entry name" value="MFS"/>
</dbReference>